<keyword evidence="2" id="KW-0444">Lipid biosynthesis</keyword>
<keyword evidence="1 7" id="KW-0808">Transferase</keyword>
<evidence type="ECO:0000256" key="5">
    <source>
        <dbReference type="ARBA" id="ARBA00023221"/>
    </source>
</evidence>
<organism evidence="9 10">
    <name type="scientific">Ceratopteris richardii</name>
    <name type="common">Triangle waterfern</name>
    <dbReference type="NCBI Taxonomy" id="49495"/>
    <lineage>
        <taxon>Eukaryota</taxon>
        <taxon>Viridiplantae</taxon>
        <taxon>Streptophyta</taxon>
        <taxon>Embryophyta</taxon>
        <taxon>Tracheophyta</taxon>
        <taxon>Polypodiopsida</taxon>
        <taxon>Polypodiidae</taxon>
        <taxon>Polypodiales</taxon>
        <taxon>Pteridineae</taxon>
        <taxon>Pteridaceae</taxon>
        <taxon>Parkerioideae</taxon>
        <taxon>Ceratopteris</taxon>
    </lineage>
</organism>
<keyword evidence="7" id="KW-0489">Methyltransferase</keyword>
<dbReference type="InterPro" id="IPR030384">
    <property type="entry name" value="MeTrfase_SMT"/>
</dbReference>
<comment type="caution">
    <text evidence="9">The sequence shown here is derived from an EMBL/GenBank/DDBJ whole genome shotgun (WGS) entry which is preliminary data.</text>
</comment>
<gene>
    <name evidence="9" type="ORF">KP509_18G025100</name>
</gene>
<keyword evidence="10" id="KW-1185">Reference proteome</keyword>
<dbReference type="InterPro" id="IPR029063">
    <property type="entry name" value="SAM-dependent_MTases_sf"/>
</dbReference>
<proteinExistence type="inferred from homology"/>
<feature type="domain" description="SAM-dependent methyltransferase Erg6/SMT-type" evidence="8">
    <location>
        <begin position="55"/>
        <end position="122"/>
    </location>
</feature>
<protein>
    <recommendedName>
        <fullName evidence="8">SAM-dependent methyltransferase Erg6/SMT-type domain-containing protein</fullName>
    </recommendedName>
</protein>
<evidence type="ECO:0000313" key="10">
    <source>
        <dbReference type="Proteomes" id="UP000825935"/>
    </source>
</evidence>
<evidence type="ECO:0000313" key="9">
    <source>
        <dbReference type="EMBL" id="KAH7365397.1"/>
    </source>
</evidence>
<name>A0A8T2SQD3_CERRI</name>
<evidence type="ECO:0000256" key="3">
    <source>
        <dbReference type="ARBA" id="ARBA00023011"/>
    </source>
</evidence>
<dbReference type="Proteomes" id="UP000825935">
    <property type="component" value="Chromosome 18"/>
</dbReference>
<dbReference type="PROSITE" id="PS51685">
    <property type="entry name" value="SAM_MT_ERG6_SMT"/>
    <property type="match status" value="1"/>
</dbReference>
<evidence type="ECO:0000259" key="8">
    <source>
        <dbReference type="PROSITE" id="PS51685"/>
    </source>
</evidence>
<evidence type="ECO:0000256" key="4">
    <source>
        <dbReference type="ARBA" id="ARBA00023166"/>
    </source>
</evidence>
<dbReference type="GO" id="GO:0032259">
    <property type="term" value="P:methylation"/>
    <property type="evidence" value="ECO:0007669"/>
    <property type="project" value="UniProtKB-KW"/>
</dbReference>
<evidence type="ECO:0000256" key="6">
    <source>
        <dbReference type="ARBA" id="ARBA00038188"/>
    </source>
</evidence>
<comment type="similarity">
    <text evidence="6 7">Belongs to the class I-like SAM-binding methyltransferase superfamily. Erg6/SMT family.</text>
</comment>
<dbReference type="PANTHER" id="PTHR44068">
    <property type="entry name" value="ZGC:194242"/>
    <property type="match status" value="1"/>
</dbReference>
<keyword evidence="7" id="KW-0949">S-adenosyl-L-methionine</keyword>
<dbReference type="PANTHER" id="PTHR44068:SF1">
    <property type="entry name" value="HYPOTHETICAL LOC100005854"/>
    <property type="match status" value="1"/>
</dbReference>
<dbReference type="GO" id="GO:0005783">
    <property type="term" value="C:endoplasmic reticulum"/>
    <property type="evidence" value="ECO:0007669"/>
    <property type="project" value="TreeGrafter"/>
</dbReference>
<dbReference type="OMA" id="CISSWCA"/>
<keyword evidence="3" id="KW-0756">Sterol biosynthesis</keyword>
<dbReference type="EMBL" id="CM035423">
    <property type="protein sequence ID" value="KAH7365397.1"/>
    <property type="molecule type" value="Genomic_DNA"/>
</dbReference>
<dbReference type="OrthoDB" id="4310724at2759"/>
<evidence type="ECO:0000256" key="2">
    <source>
        <dbReference type="ARBA" id="ARBA00022955"/>
    </source>
</evidence>
<keyword evidence="2" id="KW-0443">Lipid metabolism</keyword>
<dbReference type="AlphaFoldDB" id="A0A8T2SQD3"/>
<dbReference type="SUPFAM" id="SSF53335">
    <property type="entry name" value="S-adenosyl-L-methionine-dependent methyltransferases"/>
    <property type="match status" value="1"/>
</dbReference>
<dbReference type="Gene3D" id="3.40.50.150">
    <property type="entry name" value="Vaccinia Virus protein VP39"/>
    <property type="match status" value="1"/>
</dbReference>
<sequence>MTVATDFTRLASNTGGQIAKSDISSAVKSYEEYHACYGGEEVQRKSKYADMVNKYYDLATSFYEYGWGQSFHFAHRLSTETLQESIKRHEHFLALRLNLRPGMKVLDVGCGIGGPLREIASFRRRFSHPCISSWCASLMHNISRVSRGLLLCEERIQVFISEQQFEGAAFSRSQEIKTSFL</sequence>
<evidence type="ECO:0000256" key="7">
    <source>
        <dbReference type="PROSITE-ProRule" id="PRU01022"/>
    </source>
</evidence>
<evidence type="ECO:0000256" key="1">
    <source>
        <dbReference type="ARBA" id="ARBA00022679"/>
    </source>
</evidence>
<dbReference type="Pfam" id="PF02353">
    <property type="entry name" value="CMAS"/>
    <property type="match status" value="1"/>
</dbReference>
<dbReference type="GO" id="GO:0003838">
    <property type="term" value="F:sterol 24-C-methyltransferase activity"/>
    <property type="evidence" value="ECO:0007669"/>
    <property type="project" value="TreeGrafter"/>
</dbReference>
<keyword evidence="4" id="KW-1207">Sterol metabolism</keyword>
<reference evidence="9" key="1">
    <citation type="submission" date="2021-08" db="EMBL/GenBank/DDBJ databases">
        <title>WGS assembly of Ceratopteris richardii.</title>
        <authorList>
            <person name="Marchant D.B."/>
            <person name="Chen G."/>
            <person name="Jenkins J."/>
            <person name="Shu S."/>
            <person name="Leebens-Mack J."/>
            <person name="Grimwood J."/>
            <person name="Schmutz J."/>
            <person name="Soltis P."/>
            <person name="Soltis D."/>
            <person name="Chen Z.-H."/>
        </authorList>
    </citation>
    <scope>NUCLEOTIDE SEQUENCE</scope>
    <source>
        <strain evidence="9">Whitten #5841</strain>
        <tissue evidence="9">Leaf</tissue>
    </source>
</reference>
<dbReference type="GO" id="GO:0016126">
    <property type="term" value="P:sterol biosynthetic process"/>
    <property type="evidence" value="ECO:0007669"/>
    <property type="project" value="UniProtKB-KW"/>
</dbReference>
<dbReference type="InterPro" id="IPR050447">
    <property type="entry name" value="Erg6_SMT_methyltransf"/>
</dbReference>
<keyword evidence="5" id="KW-0753">Steroid metabolism</keyword>
<keyword evidence="2" id="KW-0752">Steroid biosynthesis</keyword>
<accession>A0A8T2SQD3</accession>